<dbReference type="PROSITE" id="PS50931">
    <property type="entry name" value="HTH_LYSR"/>
    <property type="match status" value="1"/>
</dbReference>
<dbReference type="PANTHER" id="PTHR30537">
    <property type="entry name" value="HTH-TYPE TRANSCRIPTIONAL REGULATOR"/>
    <property type="match status" value="1"/>
</dbReference>
<protein>
    <submittedName>
        <fullName evidence="6">LysR family transcriptional regulator</fullName>
    </submittedName>
</protein>
<evidence type="ECO:0000256" key="2">
    <source>
        <dbReference type="ARBA" id="ARBA00023015"/>
    </source>
</evidence>
<dbReference type="InterPro" id="IPR036388">
    <property type="entry name" value="WH-like_DNA-bd_sf"/>
</dbReference>
<dbReference type="SUPFAM" id="SSF46785">
    <property type="entry name" value="Winged helix' DNA-binding domain"/>
    <property type="match status" value="1"/>
</dbReference>
<proteinExistence type="inferred from homology"/>
<dbReference type="InterPro" id="IPR058163">
    <property type="entry name" value="LysR-type_TF_proteobact-type"/>
</dbReference>
<evidence type="ECO:0000256" key="3">
    <source>
        <dbReference type="ARBA" id="ARBA00023125"/>
    </source>
</evidence>
<dbReference type="PANTHER" id="PTHR30537:SF3">
    <property type="entry name" value="TRANSCRIPTIONAL REGULATORY PROTEIN"/>
    <property type="match status" value="1"/>
</dbReference>
<dbReference type="GO" id="GO:0003700">
    <property type="term" value="F:DNA-binding transcription factor activity"/>
    <property type="evidence" value="ECO:0007669"/>
    <property type="project" value="InterPro"/>
</dbReference>
<evidence type="ECO:0000256" key="1">
    <source>
        <dbReference type="ARBA" id="ARBA00009437"/>
    </source>
</evidence>
<dbReference type="Gene3D" id="1.10.10.10">
    <property type="entry name" value="Winged helix-like DNA-binding domain superfamily/Winged helix DNA-binding domain"/>
    <property type="match status" value="1"/>
</dbReference>
<organism evidence="6 7">
    <name type="scientific">Vineibacter terrae</name>
    <dbReference type="NCBI Taxonomy" id="2586908"/>
    <lineage>
        <taxon>Bacteria</taxon>
        <taxon>Pseudomonadati</taxon>
        <taxon>Pseudomonadota</taxon>
        <taxon>Alphaproteobacteria</taxon>
        <taxon>Hyphomicrobiales</taxon>
        <taxon>Vineibacter</taxon>
    </lineage>
</organism>
<sequence>MRCACLHGYLPLCSLPLHKRTGQAMDWDGLRYVLAVGSAGTLAGAARTLGVNHTTVLRRLAAFEDDAGLRLFERLPTGYVPTEAGEALLAAAREIDTTVTGLERRLAGQDLRLSGTVRVTTTDTLMASLLPAMLASFRAAHPGITVEVAVSNLMLNLTRRDADVAIRPADDPPPTLVGRRIATVGFAVYASRAYLEQSTVPARRWHAHAWLAPDDSLAGTATGRWIRETLPDAAIAARADSLLALRDLAAAGLGVAALPRYLGDLSAGLVRIGTPDIPPTALWILTHPDLRRTARVRAVTDFMAQAFARQRTLLEGKTAR</sequence>
<dbReference type="InterPro" id="IPR000847">
    <property type="entry name" value="LysR_HTH_N"/>
</dbReference>
<keyword evidence="7" id="KW-1185">Reference proteome</keyword>
<comment type="caution">
    <text evidence="6">The sequence shown here is derived from an EMBL/GenBank/DDBJ whole genome shotgun (WGS) entry which is preliminary data.</text>
</comment>
<dbReference type="InterPro" id="IPR005119">
    <property type="entry name" value="LysR_subst-bd"/>
</dbReference>
<accession>A0A5C8PDM4</accession>
<dbReference type="OrthoDB" id="7333438at2"/>
<dbReference type="GO" id="GO:0006351">
    <property type="term" value="P:DNA-templated transcription"/>
    <property type="evidence" value="ECO:0007669"/>
    <property type="project" value="TreeGrafter"/>
</dbReference>
<dbReference type="InterPro" id="IPR036390">
    <property type="entry name" value="WH_DNA-bd_sf"/>
</dbReference>
<dbReference type="Pfam" id="PF00126">
    <property type="entry name" value="HTH_1"/>
    <property type="match status" value="1"/>
</dbReference>
<dbReference type="Pfam" id="PF03466">
    <property type="entry name" value="LysR_substrate"/>
    <property type="match status" value="1"/>
</dbReference>
<comment type="similarity">
    <text evidence="1">Belongs to the LysR transcriptional regulatory family.</text>
</comment>
<evidence type="ECO:0000313" key="7">
    <source>
        <dbReference type="Proteomes" id="UP000321638"/>
    </source>
</evidence>
<evidence type="ECO:0000259" key="5">
    <source>
        <dbReference type="PROSITE" id="PS50931"/>
    </source>
</evidence>
<dbReference type="Gene3D" id="3.40.190.290">
    <property type="match status" value="1"/>
</dbReference>
<dbReference type="Proteomes" id="UP000321638">
    <property type="component" value="Unassembled WGS sequence"/>
</dbReference>
<keyword evidence="3" id="KW-0238">DNA-binding</keyword>
<dbReference type="AlphaFoldDB" id="A0A5C8PDM4"/>
<feature type="domain" description="HTH lysR-type" evidence="5">
    <location>
        <begin position="25"/>
        <end position="82"/>
    </location>
</feature>
<keyword evidence="4" id="KW-0804">Transcription</keyword>
<name>A0A5C8PDM4_9HYPH</name>
<evidence type="ECO:0000313" key="6">
    <source>
        <dbReference type="EMBL" id="TXL71906.1"/>
    </source>
</evidence>
<dbReference type="GO" id="GO:0043565">
    <property type="term" value="F:sequence-specific DNA binding"/>
    <property type="evidence" value="ECO:0007669"/>
    <property type="project" value="TreeGrafter"/>
</dbReference>
<gene>
    <name evidence="6" type="ORF">FHP25_28105</name>
</gene>
<reference evidence="6 7" key="1">
    <citation type="submission" date="2019-06" db="EMBL/GenBank/DDBJ databases">
        <title>New taxonomy in bacterial strain CC-CFT640, isolated from vineyard.</title>
        <authorList>
            <person name="Lin S.-Y."/>
            <person name="Tsai C.-F."/>
            <person name="Young C.-C."/>
        </authorList>
    </citation>
    <scope>NUCLEOTIDE SEQUENCE [LARGE SCALE GENOMIC DNA]</scope>
    <source>
        <strain evidence="6 7">CC-CFT640</strain>
    </source>
</reference>
<keyword evidence="2" id="KW-0805">Transcription regulation</keyword>
<evidence type="ECO:0000256" key="4">
    <source>
        <dbReference type="ARBA" id="ARBA00023163"/>
    </source>
</evidence>
<dbReference type="SUPFAM" id="SSF53850">
    <property type="entry name" value="Periplasmic binding protein-like II"/>
    <property type="match status" value="1"/>
</dbReference>
<dbReference type="EMBL" id="VDUZ01000038">
    <property type="protein sequence ID" value="TXL71906.1"/>
    <property type="molecule type" value="Genomic_DNA"/>
</dbReference>